<comment type="caution">
    <text evidence="6">The sequence shown here is derived from an EMBL/GenBank/DDBJ whole genome shotgun (WGS) entry which is preliminary data.</text>
</comment>
<evidence type="ECO:0000256" key="4">
    <source>
        <dbReference type="ARBA" id="ARBA00022842"/>
    </source>
</evidence>
<evidence type="ECO:0000256" key="1">
    <source>
        <dbReference type="ARBA" id="ARBA00001946"/>
    </source>
</evidence>
<dbReference type="GO" id="GO:0016787">
    <property type="term" value="F:hydrolase activity"/>
    <property type="evidence" value="ECO:0007669"/>
    <property type="project" value="UniProtKB-KW"/>
</dbReference>
<evidence type="ECO:0000256" key="2">
    <source>
        <dbReference type="ARBA" id="ARBA00022723"/>
    </source>
</evidence>
<organism evidence="6 7">
    <name type="scientific">Vibrio variabilis</name>
    <dbReference type="NCBI Taxonomy" id="990271"/>
    <lineage>
        <taxon>Bacteria</taxon>
        <taxon>Pseudomonadati</taxon>
        <taxon>Pseudomonadota</taxon>
        <taxon>Gammaproteobacteria</taxon>
        <taxon>Vibrionales</taxon>
        <taxon>Vibrionaceae</taxon>
        <taxon>Vibrio</taxon>
    </lineage>
</organism>
<reference evidence="7" key="2">
    <citation type="submission" date="2014-09" db="EMBL/GenBank/DDBJ databases">
        <authorList>
            <consortium name="NBRP consortium"/>
            <person name="Sawabe T."/>
            <person name="Meirelles P."/>
            <person name="Nakanishi M."/>
            <person name="Sayaka M."/>
            <person name="Hattori M."/>
            <person name="Ohkuma M."/>
        </authorList>
    </citation>
    <scope>NUCLEOTIDE SEQUENCE [LARGE SCALE GENOMIC DNA]</scope>
    <source>
        <strain evidence="7">JCM 19239</strain>
    </source>
</reference>
<proteinExistence type="inferred from homology"/>
<dbReference type="InterPro" id="IPR023214">
    <property type="entry name" value="HAD_sf"/>
</dbReference>
<dbReference type="InterPro" id="IPR036412">
    <property type="entry name" value="HAD-like_sf"/>
</dbReference>
<evidence type="ECO:0000313" key="7">
    <source>
        <dbReference type="Proteomes" id="UP000029223"/>
    </source>
</evidence>
<evidence type="ECO:0000313" key="6">
    <source>
        <dbReference type="EMBL" id="GAL30044.1"/>
    </source>
</evidence>
<dbReference type="SUPFAM" id="SSF56784">
    <property type="entry name" value="HAD-like"/>
    <property type="match status" value="1"/>
</dbReference>
<sequence>MTLNRDSINIVASDLDGTLLAPDHLLSANTKQTLKELHAKGYTFIFATGRHHVDVAGIRQSVGIPAYMITSNGARVHDQQDELLYSQNVPED</sequence>
<dbReference type="EMBL" id="BBMS01000081">
    <property type="protein sequence ID" value="GAL30044.1"/>
    <property type="molecule type" value="Genomic_DNA"/>
</dbReference>
<keyword evidence="2" id="KW-0479">Metal-binding</keyword>
<dbReference type="PANTHER" id="PTHR47267">
    <property type="match status" value="1"/>
</dbReference>
<gene>
    <name evidence="6" type="ORF">JCM19239_6892</name>
</gene>
<dbReference type="PROSITE" id="PS01228">
    <property type="entry name" value="COF_1"/>
    <property type="match status" value="1"/>
</dbReference>
<name>A0ABQ0JMP8_9VIBR</name>
<protein>
    <submittedName>
        <fullName evidence="6">HMP-PP hydrolase (Pyridoxal phosphatase) Cof</fullName>
    </submittedName>
</protein>
<comment type="similarity">
    <text evidence="5">Belongs to the HAD-like hydrolase superfamily. Cof family.</text>
</comment>
<dbReference type="NCBIfam" id="TIGR01484">
    <property type="entry name" value="HAD-SF-IIB"/>
    <property type="match status" value="1"/>
</dbReference>
<dbReference type="PANTHER" id="PTHR47267:SF4">
    <property type="entry name" value="PYRIDOXAL PHOSPHATE PHOSPHATASE YIGL"/>
    <property type="match status" value="1"/>
</dbReference>
<evidence type="ECO:0000256" key="5">
    <source>
        <dbReference type="ARBA" id="ARBA00034778"/>
    </source>
</evidence>
<keyword evidence="3 6" id="KW-0378">Hydrolase</keyword>
<comment type="cofactor">
    <cofactor evidence="1">
        <name>Mg(2+)</name>
        <dbReference type="ChEBI" id="CHEBI:18420"/>
    </cofactor>
</comment>
<accession>A0ABQ0JMP8</accession>
<dbReference type="Pfam" id="PF08282">
    <property type="entry name" value="Hydrolase_3"/>
    <property type="match status" value="1"/>
</dbReference>
<dbReference type="InterPro" id="IPR006379">
    <property type="entry name" value="HAD-SF_hydro_IIB"/>
</dbReference>
<dbReference type="Gene3D" id="3.40.50.1000">
    <property type="entry name" value="HAD superfamily/HAD-like"/>
    <property type="match status" value="1"/>
</dbReference>
<reference evidence="7" key="1">
    <citation type="submission" date="2014-09" db="EMBL/GenBank/DDBJ databases">
        <title>Vibrio variabilis JCM 19239. (C206) whole genome shotgun sequence.</title>
        <authorList>
            <person name="Sawabe T."/>
            <person name="Meirelles P."/>
            <person name="Nakanishi M."/>
            <person name="Sayaka M."/>
            <person name="Hattori M."/>
            <person name="Ohkuma M."/>
        </authorList>
    </citation>
    <scope>NUCLEOTIDE SEQUENCE [LARGE SCALE GENOMIC DNA]</scope>
    <source>
        <strain evidence="7">JCM 19239</strain>
    </source>
</reference>
<evidence type="ECO:0000256" key="3">
    <source>
        <dbReference type="ARBA" id="ARBA00022801"/>
    </source>
</evidence>
<dbReference type="Proteomes" id="UP000029223">
    <property type="component" value="Unassembled WGS sequence"/>
</dbReference>
<keyword evidence="4" id="KW-0460">Magnesium</keyword>
<keyword evidence="7" id="KW-1185">Reference proteome</keyword>